<feature type="compositionally biased region" description="Low complexity" evidence="1">
    <location>
        <begin position="41"/>
        <end position="54"/>
    </location>
</feature>
<name>A0AAD9CDS0_DISEL</name>
<dbReference type="EMBL" id="JASDAP010000008">
    <property type="protein sequence ID" value="KAK1897824.1"/>
    <property type="molecule type" value="Genomic_DNA"/>
</dbReference>
<feature type="region of interest" description="Disordered" evidence="1">
    <location>
        <begin position="35"/>
        <end position="58"/>
    </location>
</feature>
<evidence type="ECO:0000313" key="2">
    <source>
        <dbReference type="EMBL" id="KAK1897824.1"/>
    </source>
</evidence>
<dbReference type="AlphaFoldDB" id="A0AAD9CDS0"/>
<sequence length="98" mass="10569">RGLLNEAVLCFRATFPEGSTERALRSNTSHMGGMLPGVGLSLEPEAASRSSSPPSFLPHPPVSDACLFFIRGDETLSDESEKFEEVSENSLLLESSLQ</sequence>
<proteinExistence type="predicted"/>
<feature type="non-terminal residue" evidence="2">
    <location>
        <position position="98"/>
    </location>
</feature>
<evidence type="ECO:0000256" key="1">
    <source>
        <dbReference type="SAM" id="MobiDB-lite"/>
    </source>
</evidence>
<protein>
    <submittedName>
        <fullName evidence="2">Glycine--tRNA ligase beta subunit</fullName>
    </submittedName>
</protein>
<accession>A0AAD9CDS0</accession>
<feature type="region of interest" description="Disordered" evidence="1">
    <location>
        <begin position="79"/>
        <end position="98"/>
    </location>
</feature>
<organism evidence="2 3">
    <name type="scientific">Dissostichus eleginoides</name>
    <name type="common">Patagonian toothfish</name>
    <name type="synonym">Dissostichus amissus</name>
    <dbReference type="NCBI Taxonomy" id="100907"/>
    <lineage>
        <taxon>Eukaryota</taxon>
        <taxon>Metazoa</taxon>
        <taxon>Chordata</taxon>
        <taxon>Craniata</taxon>
        <taxon>Vertebrata</taxon>
        <taxon>Euteleostomi</taxon>
        <taxon>Actinopterygii</taxon>
        <taxon>Neopterygii</taxon>
        <taxon>Teleostei</taxon>
        <taxon>Neoteleostei</taxon>
        <taxon>Acanthomorphata</taxon>
        <taxon>Eupercaria</taxon>
        <taxon>Perciformes</taxon>
        <taxon>Notothenioidei</taxon>
        <taxon>Nototheniidae</taxon>
        <taxon>Dissostichus</taxon>
    </lineage>
</organism>
<keyword evidence="2" id="KW-0436">Ligase</keyword>
<feature type="compositionally biased region" description="Low complexity" evidence="1">
    <location>
        <begin position="88"/>
        <end position="98"/>
    </location>
</feature>
<evidence type="ECO:0000313" key="3">
    <source>
        <dbReference type="Proteomes" id="UP001228049"/>
    </source>
</evidence>
<dbReference type="GO" id="GO:0016874">
    <property type="term" value="F:ligase activity"/>
    <property type="evidence" value="ECO:0007669"/>
    <property type="project" value="UniProtKB-KW"/>
</dbReference>
<gene>
    <name evidence="2" type="ORF">KUDE01_017355</name>
</gene>
<dbReference type="Proteomes" id="UP001228049">
    <property type="component" value="Unassembled WGS sequence"/>
</dbReference>
<feature type="non-terminal residue" evidence="2">
    <location>
        <position position="1"/>
    </location>
</feature>
<reference evidence="2" key="1">
    <citation type="submission" date="2023-04" db="EMBL/GenBank/DDBJ databases">
        <title>Chromosome-level genome of Chaenocephalus aceratus.</title>
        <authorList>
            <person name="Park H."/>
        </authorList>
    </citation>
    <scope>NUCLEOTIDE SEQUENCE</scope>
    <source>
        <strain evidence="2">DE</strain>
        <tissue evidence="2">Muscle</tissue>
    </source>
</reference>
<comment type="caution">
    <text evidence="2">The sequence shown here is derived from an EMBL/GenBank/DDBJ whole genome shotgun (WGS) entry which is preliminary data.</text>
</comment>
<keyword evidence="3" id="KW-1185">Reference proteome</keyword>